<feature type="non-terminal residue" evidence="1">
    <location>
        <position position="61"/>
    </location>
</feature>
<gene>
    <name evidence="1" type="ORF">JBS370_LOCUS41152</name>
</gene>
<organism evidence="1 2">
    <name type="scientific">Rotaria sordida</name>
    <dbReference type="NCBI Taxonomy" id="392033"/>
    <lineage>
        <taxon>Eukaryota</taxon>
        <taxon>Metazoa</taxon>
        <taxon>Spiralia</taxon>
        <taxon>Gnathifera</taxon>
        <taxon>Rotifera</taxon>
        <taxon>Eurotatoria</taxon>
        <taxon>Bdelloidea</taxon>
        <taxon>Philodinida</taxon>
        <taxon>Philodinidae</taxon>
        <taxon>Rotaria</taxon>
    </lineage>
</organism>
<dbReference type="Proteomes" id="UP000663836">
    <property type="component" value="Unassembled WGS sequence"/>
</dbReference>
<name>A0A820JJ68_9BILA</name>
<dbReference type="EMBL" id="CAJOBD010042802">
    <property type="protein sequence ID" value="CAF4325438.1"/>
    <property type="molecule type" value="Genomic_DNA"/>
</dbReference>
<proteinExistence type="predicted"/>
<feature type="non-terminal residue" evidence="1">
    <location>
        <position position="1"/>
    </location>
</feature>
<evidence type="ECO:0008006" key="3">
    <source>
        <dbReference type="Google" id="ProtNLM"/>
    </source>
</evidence>
<evidence type="ECO:0000313" key="2">
    <source>
        <dbReference type="Proteomes" id="UP000663836"/>
    </source>
</evidence>
<sequence length="61" mass="7423">MNILMYERDQFITHFENLSNAIYYEVFDYLSTYEIYMSFSNLNGRFKQVLQSSSMLFNIEL</sequence>
<comment type="caution">
    <text evidence="1">The sequence shown here is derived from an EMBL/GenBank/DDBJ whole genome shotgun (WGS) entry which is preliminary data.</text>
</comment>
<protein>
    <recommendedName>
        <fullName evidence="3">F-box domain-containing protein</fullName>
    </recommendedName>
</protein>
<accession>A0A820JJ68</accession>
<dbReference type="AlphaFoldDB" id="A0A820JJ68"/>
<evidence type="ECO:0000313" key="1">
    <source>
        <dbReference type="EMBL" id="CAF4325438.1"/>
    </source>
</evidence>
<reference evidence="1" key="1">
    <citation type="submission" date="2021-02" db="EMBL/GenBank/DDBJ databases">
        <authorList>
            <person name="Nowell W R."/>
        </authorList>
    </citation>
    <scope>NUCLEOTIDE SEQUENCE</scope>
</reference>